<evidence type="ECO:0000313" key="2">
    <source>
        <dbReference type="Proteomes" id="UP001241603"/>
    </source>
</evidence>
<sequence>MGAIDGSRCFAGWQNLDGSAIAAPLRLAIVLQNGNTCNILKPFQPRTAAKGSTAPPDLNTKLHEWYWRSGSPRGADLTAKQ</sequence>
<comment type="caution">
    <text evidence="1">The sequence shown here is derived from an EMBL/GenBank/DDBJ whole genome shotgun (WGS) entry which is preliminary data.</text>
</comment>
<organism evidence="1 2">
    <name type="scientific">Kaistia dalseonensis</name>
    <dbReference type="NCBI Taxonomy" id="410840"/>
    <lineage>
        <taxon>Bacteria</taxon>
        <taxon>Pseudomonadati</taxon>
        <taxon>Pseudomonadota</taxon>
        <taxon>Alphaproteobacteria</taxon>
        <taxon>Hyphomicrobiales</taxon>
        <taxon>Kaistiaceae</taxon>
        <taxon>Kaistia</taxon>
    </lineage>
</organism>
<protein>
    <submittedName>
        <fullName evidence="1">Uncharacterized protein</fullName>
    </submittedName>
</protein>
<accession>A0ABU0HBW8</accession>
<gene>
    <name evidence="1" type="ORF">QO014_004211</name>
</gene>
<dbReference type="RefSeq" id="WP_266350689.1">
    <property type="nucleotide sequence ID" value="NZ_JAPKNG010000006.1"/>
</dbReference>
<evidence type="ECO:0000313" key="1">
    <source>
        <dbReference type="EMBL" id="MDQ0439805.1"/>
    </source>
</evidence>
<dbReference type="EMBL" id="JAUSVO010000006">
    <property type="protein sequence ID" value="MDQ0439805.1"/>
    <property type="molecule type" value="Genomic_DNA"/>
</dbReference>
<name>A0ABU0HBW8_9HYPH</name>
<dbReference type="Proteomes" id="UP001241603">
    <property type="component" value="Unassembled WGS sequence"/>
</dbReference>
<keyword evidence="2" id="KW-1185">Reference proteome</keyword>
<reference evidence="1 2" key="1">
    <citation type="submission" date="2023-07" db="EMBL/GenBank/DDBJ databases">
        <title>Genomic Encyclopedia of Type Strains, Phase IV (KMG-IV): sequencing the most valuable type-strain genomes for metagenomic binning, comparative biology and taxonomic classification.</title>
        <authorList>
            <person name="Goeker M."/>
        </authorList>
    </citation>
    <scope>NUCLEOTIDE SEQUENCE [LARGE SCALE GENOMIC DNA]</scope>
    <source>
        <strain evidence="1 2">B6-8</strain>
    </source>
</reference>
<proteinExistence type="predicted"/>